<gene>
    <name evidence="1" type="ORF">O3P69_008992</name>
</gene>
<dbReference type="EMBL" id="JARAKH010000027">
    <property type="protein sequence ID" value="KAK8389687.1"/>
    <property type="molecule type" value="Genomic_DNA"/>
</dbReference>
<name>A0AAW0TTP5_SCYPA</name>
<organism evidence="1 2">
    <name type="scientific">Scylla paramamosain</name>
    <name type="common">Mud crab</name>
    <dbReference type="NCBI Taxonomy" id="85552"/>
    <lineage>
        <taxon>Eukaryota</taxon>
        <taxon>Metazoa</taxon>
        <taxon>Ecdysozoa</taxon>
        <taxon>Arthropoda</taxon>
        <taxon>Crustacea</taxon>
        <taxon>Multicrustacea</taxon>
        <taxon>Malacostraca</taxon>
        <taxon>Eumalacostraca</taxon>
        <taxon>Eucarida</taxon>
        <taxon>Decapoda</taxon>
        <taxon>Pleocyemata</taxon>
        <taxon>Brachyura</taxon>
        <taxon>Eubrachyura</taxon>
        <taxon>Portunoidea</taxon>
        <taxon>Portunidae</taxon>
        <taxon>Portuninae</taxon>
        <taxon>Scylla</taxon>
    </lineage>
</organism>
<keyword evidence="2" id="KW-1185">Reference proteome</keyword>
<reference evidence="1 2" key="1">
    <citation type="submission" date="2023-03" db="EMBL/GenBank/DDBJ databases">
        <title>High-quality genome of Scylla paramamosain provides insights in environmental adaptation.</title>
        <authorList>
            <person name="Zhang L."/>
        </authorList>
    </citation>
    <scope>NUCLEOTIDE SEQUENCE [LARGE SCALE GENOMIC DNA]</scope>
    <source>
        <strain evidence="1">LZ_2023a</strain>
        <tissue evidence="1">Muscle</tissue>
    </source>
</reference>
<evidence type="ECO:0000313" key="2">
    <source>
        <dbReference type="Proteomes" id="UP001487740"/>
    </source>
</evidence>
<dbReference type="AlphaFoldDB" id="A0AAW0TTP5"/>
<sequence length="194" mass="20546">MRGCGVTSEMNVGNKADRQTDLGEEFSQEQHELVGKKNTKEARSIKATVTHVNLTKTTSNAASTTTTTTIAAAAAARAAPVGGRQGSDCGESNQGISNATSCGRENWAWQGGGRDGWAEEADLERWDERHPLPVSLPLSPSFRPGQRLVTLCLKLSASRVPESSPRIGYLAASLRTLAATSSLTPLLPRLASTV</sequence>
<comment type="caution">
    <text evidence="1">The sequence shown here is derived from an EMBL/GenBank/DDBJ whole genome shotgun (WGS) entry which is preliminary data.</text>
</comment>
<protein>
    <submittedName>
        <fullName evidence="1">Uncharacterized protein</fullName>
    </submittedName>
</protein>
<evidence type="ECO:0000313" key="1">
    <source>
        <dbReference type="EMBL" id="KAK8389687.1"/>
    </source>
</evidence>
<dbReference type="Proteomes" id="UP001487740">
    <property type="component" value="Unassembled WGS sequence"/>
</dbReference>
<accession>A0AAW0TTP5</accession>
<proteinExistence type="predicted"/>